<dbReference type="PANTHER" id="PTHR18849">
    <property type="entry name" value="LEUCINE RICH REPEAT PROTEIN"/>
    <property type="match status" value="1"/>
</dbReference>
<dbReference type="GO" id="GO:0097733">
    <property type="term" value="C:photoreceptor cell cilium"/>
    <property type="evidence" value="ECO:0007669"/>
    <property type="project" value="UniProtKB-ARBA"/>
</dbReference>
<evidence type="ECO:0000256" key="4">
    <source>
        <dbReference type="ARBA" id="ARBA00062587"/>
    </source>
</evidence>
<dbReference type="PANTHER" id="PTHR18849:SF0">
    <property type="entry name" value="CILIA- AND FLAGELLA-ASSOCIATED PROTEIN 410-RELATED"/>
    <property type="match status" value="1"/>
</dbReference>
<feature type="region of interest" description="Disordered" evidence="6">
    <location>
        <begin position="153"/>
        <end position="172"/>
    </location>
</feature>
<dbReference type="InterPro" id="IPR032675">
    <property type="entry name" value="LRR_dom_sf"/>
</dbReference>
<comment type="function">
    <text evidence="3">Plays a role in cilia formation and/or maintenance. Plays a role in the regulation of cell morphology and cytoskeletal organization. Involved in DNA damage repair.</text>
</comment>
<dbReference type="InParanoid" id="C3Y7Y3"/>
<gene>
    <name evidence="7" type="ORF">BRAFLDRAFT_114839</name>
</gene>
<evidence type="ECO:0000256" key="2">
    <source>
        <dbReference type="ARBA" id="ARBA00022737"/>
    </source>
</evidence>
<keyword evidence="2" id="KW-0677">Repeat</keyword>
<dbReference type="Pfam" id="PF14580">
    <property type="entry name" value="LRR_9"/>
    <property type="match status" value="1"/>
</dbReference>
<name>C3Y7Y3_BRAFL</name>
<evidence type="ECO:0000256" key="3">
    <source>
        <dbReference type="ARBA" id="ARBA00053373"/>
    </source>
</evidence>
<evidence type="ECO:0000256" key="6">
    <source>
        <dbReference type="SAM" id="MobiDB-lite"/>
    </source>
</evidence>
<proteinExistence type="predicted"/>
<dbReference type="Gene3D" id="3.80.10.10">
    <property type="entry name" value="Ribonuclease Inhibitor"/>
    <property type="match status" value="1"/>
</dbReference>
<organism>
    <name type="scientific">Branchiostoma floridae</name>
    <name type="common">Florida lancelet</name>
    <name type="synonym">Amphioxus</name>
    <dbReference type="NCBI Taxonomy" id="7739"/>
    <lineage>
        <taxon>Eukaryota</taxon>
        <taxon>Metazoa</taxon>
        <taxon>Chordata</taxon>
        <taxon>Cephalochordata</taxon>
        <taxon>Leptocardii</taxon>
        <taxon>Amphioxiformes</taxon>
        <taxon>Branchiostomatidae</taxon>
        <taxon>Branchiostoma</taxon>
    </lineage>
</organism>
<keyword evidence="1" id="KW-0433">Leucine-rich repeat</keyword>
<dbReference type="InterPro" id="IPR001611">
    <property type="entry name" value="Leu-rich_rpt"/>
</dbReference>
<reference evidence="7" key="1">
    <citation type="journal article" date="2008" name="Nature">
        <title>The amphioxus genome and the evolution of the chordate karyotype.</title>
        <authorList>
            <consortium name="US DOE Joint Genome Institute (JGI-PGF)"/>
            <person name="Putnam N.H."/>
            <person name="Butts T."/>
            <person name="Ferrier D.E.K."/>
            <person name="Furlong R.F."/>
            <person name="Hellsten U."/>
            <person name="Kawashima T."/>
            <person name="Robinson-Rechavi M."/>
            <person name="Shoguchi E."/>
            <person name="Terry A."/>
            <person name="Yu J.-K."/>
            <person name="Benito-Gutierrez E.L."/>
            <person name="Dubchak I."/>
            <person name="Garcia-Fernandez J."/>
            <person name="Gibson-Brown J.J."/>
            <person name="Grigoriev I.V."/>
            <person name="Horton A.C."/>
            <person name="de Jong P.J."/>
            <person name="Jurka J."/>
            <person name="Kapitonov V.V."/>
            <person name="Kohara Y."/>
            <person name="Kuroki Y."/>
            <person name="Lindquist E."/>
            <person name="Lucas S."/>
            <person name="Osoegawa K."/>
            <person name="Pennacchio L.A."/>
            <person name="Salamov A.A."/>
            <person name="Satou Y."/>
            <person name="Sauka-Spengler T."/>
            <person name="Schmutz J."/>
            <person name="Shin-I T."/>
            <person name="Toyoda A."/>
            <person name="Bronner-Fraser M."/>
            <person name="Fujiyama A."/>
            <person name="Holland L.Z."/>
            <person name="Holland P.W.H."/>
            <person name="Satoh N."/>
            <person name="Rokhsar D.S."/>
        </authorList>
    </citation>
    <scope>NUCLEOTIDE SEQUENCE [LARGE SCALE GENOMIC DNA]</scope>
    <source>
        <strain evidence="7">S238N-H82</strain>
        <tissue evidence="7">Testes</tissue>
    </source>
</reference>
<dbReference type="EMBL" id="GG666490">
    <property type="protein sequence ID" value="EEN63638.1"/>
    <property type="molecule type" value="Genomic_DNA"/>
</dbReference>
<comment type="subunit">
    <text evidence="4">Found in a complex with CFAP410, NEK1 and SPATA7. Interacts with NEK1.</text>
</comment>
<dbReference type="eggNOG" id="KOG2123">
    <property type="taxonomic scope" value="Eukaryota"/>
</dbReference>
<protein>
    <recommendedName>
        <fullName evidence="5">Cilia- and flagella-associated protein 410</fullName>
    </recommendedName>
</protein>
<dbReference type="FunFam" id="3.80.10.10:FF:000094">
    <property type="entry name" value="protein C21orf2 isoform X1"/>
    <property type="match status" value="1"/>
</dbReference>
<evidence type="ECO:0000256" key="1">
    <source>
        <dbReference type="ARBA" id="ARBA00022614"/>
    </source>
</evidence>
<sequence length="260" mass="29027">MVKLTAKLVLARARAADLESVKKLNCWGSELTDVSVFRQMPNIEVISLSVNNITTLQDFRFCQNLQELYVRKNCIAELSEICYLKSLPKLRVLWLADNPCETADKDKYKMTVLKTLPNLQKLDNTIVTPEDVNRAIEAGEDLKLPEKEKEVLLENGGGRSSSPADQDSDPQQSAIAVTLEETKAIITGSLWFAGCKIREQLGLKPLPAEKYTPIQTRAVPSTSKHRNANILSAVLALVKELDHESLETVQHAVKNRLDSF</sequence>
<dbReference type="SUPFAM" id="SSF52058">
    <property type="entry name" value="L domain-like"/>
    <property type="match status" value="1"/>
</dbReference>
<dbReference type="AlphaFoldDB" id="C3Y7Y3"/>
<accession>C3Y7Y3</accession>
<evidence type="ECO:0000313" key="7">
    <source>
        <dbReference type="EMBL" id="EEN63638.1"/>
    </source>
</evidence>
<feature type="compositionally biased region" description="Low complexity" evidence="6">
    <location>
        <begin position="160"/>
        <end position="172"/>
    </location>
</feature>
<dbReference type="PROSITE" id="PS51450">
    <property type="entry name" value="LRR"/>
    <property type="match status" value="1"/>
</dbReference>
<evidence type="ECO:0000256" key="5">
    <source>
        <dbReference type="ARBA" id="ARBA00074183"/>
    </source>
</evidence>
<dbReference type="GO" id="GO:0036064">
    <property type="term" value="C:ciliary basal body"/>
    <property type="evidence" value="ECO:0007669"/>
    <property type="project" value="UniProtKB-ARBA"/>
</dbReference>